<comment type="similarity">
    <text evidence="1">Belongs to the cytochrome P450 family.</text>
</comment>
<dbReference type="InterPro" id="IPR036396">
    <property type="entry name" value="Cyt_P450_sf"/>
</dbReference>
<evidence type="ECO:0000256" key="1">
    <source>
        <dbReference type="ARBA" id="ARBA00010617"/>
    </source>
</evidence>
<evidence type="ECO:0000256" key="5">
    <source>
        <dbReference type="ARBA" id="ARBA00023004"/>
    </source>
</evidence>
<keyword evidence="8" id="KW-1185">Reference proteome</keyword>
<protein>
    <recommendedName>
        <fullName evidence="9">Cytochrome P450</fullName>
    </recommendedName>
</protein>
<keyword evidence="6" id="KW-0503">Monooxygenase</keyword>
<dbReference type="PRINTS" id="PR00385">
    <property type="entry name" value="P450"/>
</dbReference>
<evidence type="ECO:0000256" key="3">
    <source>
        <dbReference type="ARBA" id="ARBA00022723"/>
    </source>
</evidence>
<keyword evidence="4" id="KW-0560">Oxidoreductase</keyword>
<dbReference type="Gene3D" id="1.10.630.10">
    <property type="entry name" value="Cytochrome P450"/>
    <property type="match status" value="2"/>
</dbReference>
<evidence type="ECO:0000313" key="7">
    <source>
        <dbReference type="EMBL" id="PVD36526.1"/>
    </source>
</evidence>
<evidence type="ECO:0008006" key="9">
    <source>
        <dbReference type="Google" id="ProtNLM"/>
    </source>
</evidence>
<dbReference type="Proteomes" id="UP000245119">
    <property type="component" value="Linkage Group LG2"/>
</dbReference>
<dbReference type="EMBL" id="PZQS01000002">
    <property type="protein sequence ID" value="PVD36526.1"/>
    <property type="molecule type" value="Genomic_DNA"/>
</dbReference>
<dbReference type="PANTHER" id="PTHR24289">
    <property type="entry name" value="STEROID 17-ALPHA-HYDROXYLASE/17,20 LYASE"/>
    <property type="match status" value="1"/>
</dbReference>
<dbReference type="InterPro" id="IPR017972">
    <property type="entry name" value="Cyt_P450_CS"/>
</dbReference>
<dbReference type="AlphaFoldDB" id="A0A2T7PSX7"/>
<dbReference type="GO" id="GO:0005506">
    <property type="term" value="F:iron ion binding"/>
    <property type="evidence" value="ECO:0007669"/>
    <property type="project" value="InterPro"/>
</dbReference>
<evidence type="ECO:0000256" key="6">
    <source>
        <dbReference type="ARBA" id="ARBA00023033"/>
    </source>
</evidence>
<keyword evidence="3" id="KW-0479">Metal-binding</keyword>
<dbReference type="PRINTS" id="PR00463">
    <property type="entry name" value="EP450I"/>
</dbReference>
<dbReference type="PROSITE" id="PS00086">
    <property type="entry name" value="CYTOCHROME_P450"/>
    <property type="match status" value="2"/>
</dbReference>
<dbReference type="GO" id="GO:0042446">
    <property type="term" value="P:hormone biosynthetic process"/>
    <property type="evidence" value="ECO:0007669"/>
    <property type="project" value="TreeGrafter"/>
</dbReference>
<evidence type="ECO:0000256" key="4">
    <source>
        <dbReference type="ARBA" id="ARBA00023002"/>
    </source>
</evidence>
<evidence type="ECO:0000256" key="2">
    <source>
        <dbReference type="ARBA" id="ARBA00022617"/>
    </source>
</evidence>
<name>A0A2T7PSX7_POMCA</name>
<dbReference type="PANTHER" id="PTHR24289:SF1">
    <property type="entry name" value="STEROID 17-ALPHA-HYDROXYLASE_17,20 LYASE"/>
    <property type="match status" value="1"/>
</dbReference>
<sequence>MIFFDILKAVKGGTLHLLAEKLARQYGEIVMCRTIIGNFCFLNSARLVRQVFTDKGTELVTNDRPRTFTGASVMFNSQDVSLSDTVTNPNWLKMRKLLHSTIKFYGSGVEKFEKVMQTELCRLTEMLHTKIKTNGGDYPGQLGGYLSFSVQQITGEEQSPDSKVPQMIGDFAVNIQRILSPTIESVLVTFPFLRFLPGTCYKELCGNTLKYRDMLIEEVFTKGKVVLGLLFFMLLKSYKFKIKYENMYFRYVVLNTSAFITSNELLKSLFLHMVHYPQVMRKIQQEIDSVLGDRAPSLDDRRSLHFTEAVVLEVIRSTSSVPLGVWHETREDIVTDGYCIPRGTVLFENIWWMNRDSTAWKEDPEVFRPERFLDDEGQLLSPTESTRWRFLPFGIGKRSCPGESFARSRAFLYVTTLLQQFDFLPPVNHDLLPLRQDSWAEGIVLELKPCQKKPVPPGPSGITLFFDILKSIKGGTLHLLGEKWARQYGDIVMCRTIIGNLCFLNSARLVRQVFTDKGTENVTNDRPKMFMAAQVVYSFKDVGFSDQFYGSGVERFENIMQTELSRQTKILQATITTNGGTHLGLSGGYCEVELGQLISTSLQRSLAILITGEEQSPDSKVPQMVGNFGINLQKMMSPTVDSVLSIFPFLRFLPGTYYKELCGKTFKSRDVIMEEVFTKGKAKHVPGDPKGMVGSLVEAQLKNNNDWLTDDHIRGMLLNIISAAFITSTELLKSFFLYMAHYPQVMKKIQHEIDSVVGHRAPSLDDRRSLHFTEASILEVLRITSNIPLGVWHEAREDIVTDGYCIPRGTVLFQNIYWMNKDPATWADPEVFRPERFLDDEGQLLPATHPLRMRFLPFGIGKRSCPGESFARSRAFLYVTTLLQQFDFLPPVNHDLLPISPDSWAEGLILQLKPCPLAIKKRSQHPRDELSG</sequence>
<dbReference type="STRING" id="400727.A0A2T7PSX7"/>
<dbReference type="GO" id="GO:0020037">
    <property type="term" value="F:heme binding"/>
    <property type="evidence" value="ECO:0007669"/>
    <property type="project" value="InterPro"/>
</dbReference>
<proteinExistence type="inferred from homology"/>
<organism evidence="7 8">
    <name type="scientific">Pomacea canaliculata</name>
    <name type="common">Golden apple snail</name>
    <dbReference type="NCBI Taxonomy" id="400727"/>
    <lineage>
        <taxon>Eukaryota</taxon>
        <taxon>Metazoa</taxon>
        <taxon>Spiralia</taxon>
        <taxon>Lophotrochozoa</taxon>
        <taxon>Mollusca</taxon>
        <taxon>Gastropoda</taxon>
        <taxon>Caenogastropoda</taxon>
        <taxon>Architaenioglossa</taxon>
        <taxon>Ampullarioidea</taxon>
        <taxon>Ampullariidae</taxon>
        <taxon>Pomacea</taxon>
    </lineage>
</organism>
<reference evidence="7 8" key="1">
    <citation type="submission" date="2018-04" db="EMBL/GenBank/DDBJ databases">
        <title>The genome of golden apple snail Pomacea canaliculata provides insight into stress tolerance and invasive adaptation.</title>
        <authorList>
            <person name="Liu C."/>
            <person name="Liu B."/>
            <person name="Ren Y."/>
            <person name="Zhang Y."/>
            <person name="Wang H."/>
            <person name="Li S."/>
            <person name="Jiang F."/>
            <person name="Yin L."/>
            <person name="Zhang G."/>
            <person name="Qian W."/>
            <person name="Fan W."/>
        </authorList>
    </citation>
    <scope>NUCLEOTIDE SEQUENCE [LARGE SCALE GENOMIC DNA]</scope>
    <source>
        <strain evidence="7">SZHN2017</strain>
        <tissue evidence="7">Muscle</tissue>
    </source>
</reference>
<keyword evidence="2" id="KW-0349">Heme</keyword>
<dbReference type="InterPro" id="IPR001128">
    <property type="entry name" value="Cyt_P450"/>
</dbReference>
<accession>A0A2T7PSX7</accession>
<keyword evidence="5" id="KW-0408">Iron</keyword>
<dbReference type="Pfam" id="PF00067">
    <property type="entry name" value="p450"/>
    <property type="match status" value="2"/>
</dbReference>
<dbReference type="SUPFAM" id="SSF48264">
    <property type="entry name" value="Cytochrome P450"/>
    <property type="match status" value="2"/>
</dbReference>
<dbReference type="OrthoDB" id="6141112at2759"/>
<comment type="caution">
    <text evidence="7">The sequence shown here is derived from an EMBL/GenBank/DDBJ whole genome shotgun (WGS) entry which is preliminary data.</text>
</comment>
<dbReference type="GO" id="GO:0042448">
    <property type="term" value="P:progesterone metabolic process"/>
    <property type="evidence" value="ECO:0007669"/>
    <property type="project" value="TreeGrafter"/>
</dbReference>
<dbReference type="InterPro" id="IPR002401">
    <property type="entry name" value="Cyt_P450_E_grp-I"/>
</dbReference>
<gene>
    <name evidence="7" type="ORF">C0Q70_03511</name>
</gene>
<evidence type="ECO:0000313" key="8">
    <source>
        <dbReference type="Proteomes" id="UP000245119"/>
    </source>
</evidence>
<dbReference type="GO" id="GO:0004508">
    <property type="term" value="F:steroid 17-alpha-monooxygenase activity"/>
    <property type="evidence" value="ECO:0007669"/>
    <property type="project" value="TreeGrafter"/>
</dbReference>